<dbReference type="NCBIfam" id="TIGR02115">
    <property type="entry name" value="potass_kdpF"/>
    <property type="match status" value="1"/>
</dbReference>
<keyword evidence="1" id="KW-1133">Transmembrane helix</keyword>
<gene>
    <name evidence="2" type="primary">kdpF</name>
    <name evidence="2" type="ORF">ACFPPB_18070</name>
</gene>
<protein>
    <submittedName>
        <fullName evidence="2">K(+)-transporting ATPase subunit F</fullName>
    </submittedName>
</protein>
<keyword evidence="1" id="KW-0472">Membrane</keyword>
<reference evidence="3" key="1">
    <citation type="journal article" date="2019" name="Int. J. Syst. Evol. Microbiol.">
        <title>The Global Catalogue of Microorganisms (GCM) 10K type strain sequencing project: providing services to taxonomists for standard genome sequencing and annotation.</title>
        <authorList>
            <consortium name="The Broad Institute Genomics Platform"/>
            <consortium name="The Broad Institute Genome Sequencing Center for Infectious Disease"/>
            <person name="Wu L."/>
            <person name="Ma J."/>
        </authorList>
    </citation>
    <scope>NUCLEOTIDE SEQUENCE [LARGE SCALE GENOMIC DNA]</scope>
    <source>
        <strain evidence="3">CGMCC 1.13587</strain>
    </source>
</reference>
<keyword evidence="1" id="KW-0812">Transmembrane</keyword>
<dbReference type="RefSeq" id="WP_377329661.1">
    <property type="nucleotide sequence ID" value="NZ_JBHSNG010000029.1"/>
</dbReference>
<evidence type="ECO:0000313" key="3">
    <source>
        <dbReference type="Proteomes" id="UP001596111"/>
    </source>
</evidence>
<dbReference type="InterPro" id="IPR011726">
    <property type="entry name" value="KdpF"/>
</dbReference>
<comment type="caution">
    <text evidence="2">The sequence shown here is derived from an EMBL/GenBank/DDBJ whole genome shotgun (WGS) entry which is preliminary data.</text>
</comment>
<keyword evidence="3" id="KW-1185">Reference proteome</keyword>
<accession>A0ABW0T0Z9</accession>
<proteinExistence type="predicted"/>
<dbReference type="Pfam" id="PF09604">
    <property type="entry name" value="Potass_KdpF"/>
    <property type="match status" value="1"/>
</dbReference>
<sequence length="30" mass="3343">MNVLYVFAALIALALAGYLCVALLKPEWFE</sequence>
<organism evidence="2 3">
    <name type="scientific">Rhodanobacter terrae</name>
    <dbReference type="NCBI Taxonomy" id="418647"/>
    <lineage>
        <taxon>Bacteria</taxon>
        <taxon>Pseudomonadati</taxon>
        <taxon>Pseudomonadota</taxon>
        <taxon>Gammaproteobacteria</taxon>
        <taxon>Lysobacterales</taxon>
        <taxon>Rhodanobacteraceae</taxon>
        <taxon>Rhodanobacter</taxon>
    </lineage>
</organism>
<evidence type="ECO:0000256" key="1">
    <source>
        <dbReference type="SAM" id="Phobius"/>
    </source>
</evidence>
<dbReference type="EMBL" id="JBHSNG010000029">
    <property type="protein sequence ID" value="MFC5583024.1"/>
    <property type="molecule type" value="Genomic_DNA"/>
</dbReference>
<name>A0ABW0T0Z9_9GAMM</name>
<evidence type="ECO:0000313" key="2">
    <source>
        <dbReference type="EMBL" id="MFC5583024.1"/>
    </source>
</evidence>
<dbReference type="Proteomes" id="UP001596111">
    <property type="component" value="Unassembled WGS sequence"/>
</dbReference>
<feature type="transmembrane region" description="Helical" evidence="1">
    <location>
        <begin position="6"/>
        <end position="24"/>
    </location>
</feature>